<keyword evidence="2" id="KW-1185">Reference proteome</keyword>
<gene>
    <name evidence="1" type="ORF">GCWU0000282_001390</name>
</gene>
<sequence>MFGIIKRCTIPFSYSKIMFNSNRFTTKAGKRYGDEYEFQKKITGAKGT</sequence>
<organism evidence="1 2">
    <name type="scientific">Catonella morbi ATCC 51271</name>
    <dbReference type="NCBI Taxonomy" id="592026"/>
    <lineage>
        <taxon>Bacteria</taxon>
        <taxon>Bacillati</taxon>
        <taxon>Bacillota</taxon>
        <taxon>Clostridia</taxon>
        <taxon>Lachnospirales</taxon>
        <taxon>Lachnospiraceae</taxon>
        <taxon>Catonella</taxon>
    </lineage>
</organism>
<name>V2Z8Y2_9FIRM</name>
<evidence type="ECO:0000313" key="1">
    <source>
        <dbReference type="EMBL" id="ESL03400.1"/>
    </source>
</evidence>
<proteinExistence type="predicted"/>
<evidence type="ECO:0000313" key="2">
    <source>
        <dbReference type="Proteomes" id="UP000018227"/>
    </source>
</evidence>
<comment type="caution">
    <text evidence="1">The sequence shown here is derived from an EMBL/GenBank/DDBJ whole genome shotgun (WGS) entry which is preliminary data.</text>
</comment>
<dbReference type="AlphaFoldDB" id="V2Z8Y2"/>
<reference evidence="1 2" key="1">
    <citation type="submission" date="2013-06" db="EMBL/GenBank/DDBJ databases">
        <authorList>
            <person name="Weinstock G."/>
            <person name="Sodergren E."/>
            <person name="Clifton S."/>
            <person name="Fulton L."/>
            <person name="Fulton B."/>
            <person name="Courtney L."/>
            <person name="Fronick C."/>
            <person name="Harrison M."/>
            <person name="Strong C."/>
            <person name="Farmer C."/>
            <person name="Delahaunty K."/>
            <person name="Markovic C."/>
            <person name="Hall O."/>
            <person name="Minx P."/>
            <person name="Tomlinson C."/>
            <person name="Mitreva M."/>
            <person name="Nelson J."/>
            <person name="Hou S."/>
            <person name="Wollam A."/>
            <person name="Pepin K.H."/>
            <person name="Johnson M."/>
            <person name="Bhonagiri V."/>
            <person name="Nash W.E."/>
            <person name="Warren W."/>
            <person name="Chinwalla A."/>
            <person name="Mardis E.R."/>
            <person name="Wilson R.K."/>
        </authorList>
    </citation>
    <scope>NUCLEOTIDE SEQUENCE [LARGE SCALE GENOMIC DNA]</scope>
    <source>
        <strain evidence="1 2">ATCC 51271</strain>
    </source>
</reference>
<dbReference type="HOGENOM" id="CLU_3150834_0_0_9"/>
<protein>
    <submittedName>
        <fullName evidence="1">Uncharacterized protein</fullName>
    </submittedName>
</protein>
<dbReference type="EMBL" id="ACIL03000011">
    <property type="protein sequence ID" value="ESL03400.1"/>
    <property type="molecule type" value="Genomic_DNA"/>
</dbReference>
<accession>V2Z8Y2</accession>
<dbReference type="Proteomes" id="UP000018227">
    <property type="component" value="Unassembled WGS sequence"/>
</dbReference>